<dbReference type="Proteomes" id="UP000294558">
    <property type="component" value="Unassembled WGS sequence"/>
</dbReference>
<name>A0A4R7I705_9ACTN</name>
<evidence type="ECO:0000259" key="7">
    <source>
        <dbReference type="Pfam" id="PF07992"/>
    </source>
</evidence>
<dbReference type="GO" id="GO:0050660">
    <property type="term" value="F:flavin adenine dinucleotide binding"/>
    <property type="evidence" value="ECO:0007669"/>
    <property type="project" value="TreeGrafter"/>
</dbReference>
<feature type="binding site" evidence="4">
    <location>
        <position position="53"/>
    </location>
    <ligand>
        <name>FAD</name>
        <dbReference type="ChEBI" id="CHEBI:57692"/>
    </ligand>
</feature>
<dbReference type="Gene3D" id="3.30.390.30">
    <property type="match status" value="1"/>
</dbReference>
<evidence type="ECO:0000259" key="6">
    <source>
        <dbReference type="Pfam" id="PF02852"/>
    </source>
</evidence>
<feature type="binding site" evidence="4">
    <location>
        <position position="291"/>
    </location>
    <ligand>
        <name>FAD</name>
        <dbReference type="ChEBI" id="CHEBI:57692"/>
    </ligand>
</feature>
<dbReference type="PANTHER" id="PTHR43014">
    <property type="entry name" value="MERCURIC REDUCTASE"/>
    <property type="match status" value="1"/>
</dbReference>
<keyword evidence="3 4" id="KW-0274">FAD</keyword>
<comment type="caution">
    <text evidence="8">The sequence shown here is derived from an EMBL/GenBank/DDBJ whole genome shotgun (WGS) entry which is preliminary data.</text>
</comment>
<evidence type="ECO:0000256" key="4">
    <source>
        <dbReference type="PIRSR" id="PIRSR000350-3"/>
    </source>
</evidence>
<feature type="domain" description="FAD/NAD(P)-binding" evidence="7">
    <location>
        <begin position="9"/>
        <end position="306"/>
    </location>
</feature>
<dbReference type="PRINTS" id="PR00411">
    <property type="entry name" value="PNDRDTASEI"/>
</dbReference>
<comment type="similarity">
    <text evidence="1">Belongs to the class-I pyridine nucleotide-disulfide oxidoreductase family.</text>
</comment>
<feature type="binding site" evidence="4">
    <location>
        <position position="187"/>
    </location>
    <ligand>
        <name>NAD(+)</name>
        <dbReference type="ChEBI" id="CHEBI:57540"/>
    </ligand>
</feature>
<dbReference type="InterPro" id="IPR036188">
    <property type="entry name" value="FAD/NAD-bd_sf"/>
</dbReference>
<feature type="binding site" evidence="4">
    <location>
        <begin position="164"/>
        <end position="171"/>
    </location>
    <ligand>
        <name>NAD(+)</name>
        <dbReference type="ChEBI" id="CHEBI:57540"/>
    </ligand>
</feature>
<dbReference type="SUPFAM" id="SSF55424">
    <property type="entry name" value="FAD/NAD-linked reductases, dimerisation (C-terminal) domain"/>
    <property type="match status" value="1"/>
</dbReference>
<evidence type="ECO:0000256" key="3">
    <source>
        <dbReference type="ARBA" id="ARBA00022827"/>
    </source>
</evidence>
<dbReference type="InterPro" id="IPR001100">
    <property type="entry name" value="Pyr_nuc-diS_OxRdtase"/>
</dbReference>
<dbReference type="GO" id="GO:0003955">
    <property type="term" value="F:NAD(P)H dehydrogenase (quinone) activity"/>
    <property type="evidence" value="ECO:0007669"/>
    <property type="project" value="TreeGrafter"/>
</dbReference>
<keyword evidence="2" id="KW-0285">Flavoprotein</keyword>
<dbReference type="EMBL" id="SOAU01000001">
    <property type="protein sequence ID" value="TDT18666.1"/>
    <property type="molecule type" value="Genomic_DNA"/>
</dbReference>
<dbReference type="Pfam" id="PF02852">
    <property type="entry name" value="Pyr_redox_dim"/>
    <property type="match status" value="1"/>
</dbReference>
<comment type="cofactor">
    <cofactor evidence="4">
        <name>FAD</name>
        <dbReference type="ChEBI" id="CHEBI:57692"/>
    </cofactor>
    <text evidence="4">Binds 1 FAD per subunit.</text>
</comment>
<feature type="binding site" evidence="4">
    <location>
        <position position="251"/>
    </location>
    <ligand>
        <name>NAD(+)</name>
        <dbReference type="ChEBI" id="CHEBI:57540"/>
    </ligand>
</feature>
<sequence length="443" mass="46759">MSRRRRSVDIAVIGAGSATTAFVDALVGDPSVVVFEPALVGGECPFDACIPSKGLLHDGSRGRSWATASDRRRSLVAHRDDDAHAEALLESGDVELVREHAAFVDEHRVESESIVVDAAHVVIATGAVPIAPDIECLDEVGDRVWTSADALRASERPDRLVIAGGGVIGCELSRLFASFGSAVTVLEPNEHLMETLHPDVIAAVEQTVRDPGVDLRLRARPVSIARHGDGVAIAVADGSEVRADRFVLAAGKRPRLDGLGLQSLGLDPQLKLPVDRTGRVRCAGSIWAMGDVVGEAQYTHAANHHGRVVADQITGAGGRRFDDVVDAACMFIDPPLMTVGPSYADTTDDRDVVWSVVDVAERAPRAATDEGCGTLAVAARRSTGRLVAAHGIGPSFDELVHAIVVAIDGEVPVARLLESMFPFPTMADAFVAALTELQAQLSS</sequence>
<reference evidence="8 9" key="1">
    <citation type="submission" date="2019-03" db="EMBL/GenBank/DDBJ databases">
        <title>Sequencing the genomes of 1000 actinobacteria strains.</title>
        <authorList>
            <person name="Klenk H.-P."/>
        </authorList>
    </citation>
    <scope>NUCLEOTIDE SEQUENCE [LARGE SCALE GENOMIC DNA]</scope>
    <source>
        <strain evidence="8 9">DSM 18936</strain>
    </source>
</reference>
<dbReference type="Pfam" id="PF07992">
    <property type="entry name" value="Pyr_redox_2"/>
    <property type="match status" value="1"/>
</dbReference>
<dbReference type="InterPro" id="IPR023753">
    <property type="entry name" value="FAD/NAD-binding_dom"/>
</dbReference>
<gene>
    <name evidence="8" type="ORF">BDK89_4296</name>
</gene>
<dbReference type="InterPro" id="IPR004099">
    <property type="entry name" value="Pyr_nucl-diS_OxRdtase_dimer"/>
</dbReference>
<keyword evidence="9" id="KW-1185">Reference proteome</keyword>
<evidence type="ECO:0000313" key="8">
    <source>
        <dbReference type="EMBL" id="TDT18666.1"/>
    </source>
</evidence>
<dbReference type="AlphaFoldDB" id="A0A4R7I705"/>
<keyword evidence="4" id="KW-0520">NAD</keyword>
<organism evidence="8 9">
    <name type="scientific">Ilumatobacter fluminis</name>
    <dbReference type="NCBI Taxonomy" id="467091"/>
    <lineage>
        <taxon>Bacteria</taxon>
        <taxon>Bacillati</taxon>
        <taxon>Actinomycetota</taxon>
        <taxon>Acidimicrobiia</taxon>
        <taxon>Acidimicrobiales</taxon>
        <taxon>Ilumatobacteraceae</taxon>
        <taxon>Ilumatobacter</taxon>
    </lineage>
</organism>
<accession>A0A4R7I705</accession>
<evidence type="ECO:0000256" key="2">
    <source>
        <dbReference type="ARBA" id="ARBA00022630"/>
    </source>
</evidence>
<feature type="domain" description="Pyridine nucleotide-disulphide oxidoreductase dimerisation" evidence="6">
    <location>
        <begin position="328"/>
        <end position="433"/>
    </location>
</feature>
<evidence type="ECO:0000256" key="5">
    <source>
        <dbReference type="PIRSR" id="PIRSR000350-4"/>
    </source>
</evidence>
<dbReference type="Gene3D" id="3.50.50.60">
    <property type="entry name" value="FAD/NAD(P)-binding domain"/>
    <property type="match status" value="2"/>
</dbReference>
<dbReference type="PANTHER" id="PTHR43014:SF2">
    <property type="entry name" value="MERCURIC REDUCTASE"/>
    <property type="match status" value="1"/>
</dbReference>
<dbReference type="PRINTS" id="PR00368">
    <property type="entry name" value="FADPNR"/>
</dbReference>
<evidence type="ECO:0000313" key="9">
    <source>
        <dbReference type="Proteomes" id="UP000294558"/>
    </source>
</evidence>
<protein>
    <submittedName>
        <fullName evidence="8">Dihydrolipoamide dehydrogenase</fullName>
    </submittedName>
</protein>
<dbReference type="OrthoDB" id="9800167at2"/>
<evidence type="ECO:0000256" key="1">
    <source>
        <dbReference type="ARBA" id="ARBA00007532"/>
    </source>
</evidence>
<feature type="disulfide bond" description="Redox-active" evidence="5">
    <location>
        <begin position="44"/>
        <end position="49"/>
    </location>
</feature>
<dbReference type="RefSeq" id="WP_133870871.1">
    <property type="nucleotide sequence ID" value="NZ_SOAU01000001.1"/>
</dbReference>
<proteinExistence type="inferred from homology"/>
<dbReference type="SUPFAM" id="SSF51905">
    <property type="entry name" value="FAD/NAD(P)-binding domain"/>
    <property type="match status" value="1"/>
</dbReference>
<dbReference type="InterPro" id="IPR016156">
    <property type="entry name" value="FAD/NAD-linked_Rdtase_dimer_sf"/>
</dbReference>
<keyword evidence="4" id="KW-0547">Nucleotide-binding</keyword>
<dbReference type="PIRSF" id="PIRSF000350">
    <property type="entry name" value="Mercury_reductase_MerA"/>
    <property type="match status" value="1"/>
</dbReference>